<dbReference type="GeneID" id="36408577"/>
<proteinExistence type="predicted"/>
<dbReference type="Proteomes" id="UP000054928">
    <property type="component" value="Unassembled WGS sequence"/>
</dbReference>
<organism evidence="1 2">
    <name type="scientific">Plasmopara halstedii</name>
    <name type="common">Downy mildew of sunflower</name>
    <dbReference type="NCBI Taxonomy" id="4781"/>
    <lineage>
        <taxon>Eukaryota</taxon>
        <taxon>Sar</taxon>
        <taxon>Stramenopiles</taxon>
        <taxon>Oomycota</taxon>
        <taxon>Peronosporomycetes</taxon>
        <taxon>Peronosporales</taxon>
        <taxon>Peronosporaceae</taxon>
        <taxon>Plasmopara</taxon>
    </lineage>
</organism>
<dbReference type="OrthoDB" id="433124at2759"/>
<dbReference type="AlphaFoldDB" id="A0A0P1APT7"/>
<accession>A0A0P1APT7</accession>
<reference evidence="2" key="1">
    <citation type="submission" date="2014-09" db="EMBL/GenBank/DDBJ databases">
        <authorList>
            <person name="Sharma Rahul"/>
            <person name="Thines Marco"/>
        </authorList>
    </citation>
    <scope>NUCLEOTIDE SEQUENCE [LARGE SCALE GENOMIC DNA]</scope>
</reference>
<name>A0A0P1APT7_PLAHL</name>
<evidence type="ECO:0000313" key="2">
    <source>
        <dbReference type="Proteomes" id="UP000054928"/>
    </source>
</evidence>
<evidence type="ECO:0000313" key="1">
    <source>
        <dbReference type="EMBL" id="CEG43319.1"/>
    </source>
</evidence>
<sequence length="232" mass="27382">MSETAAALERYSAFVEDVLRPQLKRTLLNRDVLAREVHEYQELQELLHELATKNDKDASLHTLLDVGERFHDGARYKTQLVQAVDSLFAKATTRAFRRMAAIVLQWVFQSWKAVTKRSKRKNHLALKILEKLRIRRIWTSWRLFVYERHMIGTMMFAKARQREAKENMLEIAKLHGDNFERESADRMQNAIQREIVQKLEKQLAAERSLVQLKDRQLLELRGVENMLTLENV</sequence>
<dbReference type="EMBL" id="CCYD01000653">
    <property type="protein sequence ID" value="CEG43319.1"/>
    <property type="molecule type" value="Genomic_DNA"/>
</dbReference>
<dbReference type="STRING" id="4781.A0A0P1APT7"/>
<dbReference type="RefSeq" id="XP_024579688.1">
    <property type="nucleotide sequence ID" value="XM_024729297.1"/>
</dbReference>
<protein>
    <submittedName>
        <fullName evidence="1">Uncharacterized protein</fullName>
    </submittedName>
</protein>
<keyword evidence="2" id="KW-1185">Reference proteome</keyword>